<keyword evidence="1" id="KW-1133">Transmembrane helix</keyword>
<evidence type="ECO:0000256" key="1">
    <source>
        <dbReference type="SAM" id="Phobius"/>
    </source>
</evidence>
<organism evidence="2 3">
    <name type="scientific">Candidatus Uhrbacteria bacterium CG_4_9_14_0_2_um_filter_41_50</name>
    <dbReference type="NCBI Taxonomy" id="1975031"/>
    <lineage>
        <taxon>Bacteria</taxon>
        <taxon>Candidatus Uhriibacteriota</taxon>
    </lineage>
</organism>
<name>A0A2M8EPS3_9BACT</name>
<keyword evidence="1" id="KW-0472">Membrane</keyword>
<gene>
    <name evidence="2" type="ORF">CO057_01330</name>
</gene>
<comment type="caution">
    <text evidence="2">The sequence shown here is derived from an EMBL/GenBank/DDBJ whole genome shotgun (WGS) entry which is preliminary data.</text>
</comment>
<reference evidence="3" key="1">
    <citation type="submission" date="2017-09" db="EMBL/GenBank/DDBJ databases">
        <title>Depth-based differentiation of microbial function through sediment-hosted aquifers and enrichment of novel symbionts in the deep terrestrial subsurface.</title>
        <authorList>
            <person name="Probst A.J."/>
            <person name="Ladd B."/>
            <person name="Jarett J.K."/>
            <person name="Geller-Mcgrath D.E."/>
            <person name="Sieber C.M.K."/>
            <person name="Emerson J.B."/>
            <person name="Anantharaman K."/>
            <person name="Thomas B.C."/>
            <person name="Malmstrom R."/>
            <person name="Stieglmeier M."/>
            <person name="Klingl A."/>
            <person name="Woyke T."/>
            <person name="Ryan C.M."/>
            <person name="Banfield J.F."/>
        </authorList>
    </citation>
    <scope>NUCLEOTIDE SEQUENCE [LARGE SCALE GENOMIC DNA]</scope>
</reference>
<evidence type="ECO:0000313" key="2">
    <source>
        <dbReference type="EMBL" id="PJC24738.1"/>
    </source>
</evidence>
<dbReference type="AlphaFoldDB" id="A0A2M8EPS3"/>
<feature type="transmembrane region" description="Helical" evidence="1">
    <location>
        <begin position="177"/>
        <end position="198"/>
    </location>
</feature>
<accession>A0A2M8EPS3</accession>
<dbReference type="Proteomes" id="UP000230251">
    <property type="component" value="Unassembled WGS sequence"/>
</dbReference>
<keyword evidence="1" id="KW-0812">Transmembrane</keyword>
<evidence type="ECO:0000313" key="3">
    <source>
        <dbReference type="Proteomes" id="UP000230251"/>
    </source>
</evidence>
<feature type="transmembrane region" description="Helical" evidence="1">
    <location>
        <begin position="12"/>
        <end position="35"/>
    </location>
</feature>
<evidence type="ECO:0008006" key="4">
    <source>
        <dbReference type="Google" id="ProtNLM"/>
    </source>
</evidence>
<proteinExistence type="predicted"/>
<sequence length="213" mass="23885">MTNNYNKIIPIIGAWPTVLLLGAIGLLLGVLLSFLRPLEYSSTVRILITQELGTVDAYTASLSVERIADDLTDIVYTTSFFDKVMVTDYDIDQSYFPNDETKRRNKWERVITTSVSRNSGLLTVKAYHTDVLQAENIALAVAHVLITEGWTYTSGSNITVQLVDESLNSNWPVRPNILVNAFSGLILGFLAGIGYVLIQIERLKRRHQLIHED</sequence>
<protein>
    <recommendedName>
        <fullName evidence="4">Polysaccharide chain length determinant N-terminal domain-containing protein</fullName>
    </recommendedName>
</protein>
<dbReference type="EMBL" id="PFSI01000020">
    <property type="protein sequence ID" value="PJC24738.1"/>
    <property type="molecule type" value="Genomic_DNA"/>
</dbReference>